<proteinExistence type="predicted"/>
<dbReference type="Proteomes" id="UP001237642">
    <property type="component" value="Unassembled WGS sequence"/>
</dbReference>
<dbReference type="InterPro" id="IPR017451">
    <property type="entry name" value="F-box-assoc_interact_dom"/>
</dbReference>
<dbReference type="PANTHER" id="PTHR31672">
    <property type="entry name" value="BNACNNG10540D PROTEIN"/>
    <property type="match status" value="1"/>
</dbReference>
<reference evidence="2" key="2">
    <citation type="submission" date="2023-05" db="EMBL/GenBank/DDBJ databases">
        <authorList>
            <person name="Schelkunov M.I."/>
        </authorList>
    </citation>
    <scope>NUCLEOTIDE SEQUENCE</scope>
    <source>
        <strain evidence="2">Hsosn_3</strain>
        <tissue evidence="2">Leaf</tissue>
    </source>
</reference>
<organism evidence="2 3">
    <name type="scientific">Heracleum sosnowskyi</name>
    <dbReference type="NCBI Taxonomy" id="360622"/>
    <lineage>
        <taxon>Eukaryota</taxon>
        <taxon>Viridiplantae</taxon>
        <taxon>Streptophyta</taxon>
        <taxon>Embryophyta</taxon>
        <taxon>Tracheophyta</taxon>
        <taxon>Spermatophyta</taxon>
        <taxon>Magnoliopsida</taxon>
        <taxon>eudicotyledons</taxon>
        <taxon>Gunneridae</taxon>
        <taxon>Pentapetalae</taxon>
        <taxon>asterids</taxon>
        <taxon>campanulids</taxon>
        <taxon>Apiales</taxon>
        <taxon>Apiaceae</taxon>
        <taxon>Apioideae</taxon>
        <taxon>apioid superclade</taxon>
        <taxon>Tordylieae</taxon>
        <taxon>Tordyliinae</taxon>
        <taxon>Heracleum</taxon>
    </lineage>
</organism>
<dbReference type="InterPro" id="IPR001810">
    <property type="entry name" value="F-box_dom"/>
</dbReference>
<dbReference type="EMBL" id="JAUIZM010000008">
    <property type="protein sequence ID" value="KAK1371805.1"/>
    <property type="molecule type" value="Genomic_DNA"/>
</dbReference>
<dbReference type="SUPFAM" id="SSF81383">
    <property type="entry name" value="F-box domain"/>
    <property type="match status" value="1"/>
</dbReference>
<evidence type="ECO:0000259" key="1">
    <source>
        <dbReference type="PROSITE" id="PS50181"/>
    </source>
</evidence>
<dbReference type="PROSITE" id="PS50181">
    <property type="entry name" value="FBOX"/>
    <property type="match status" value="1"/>
</dbReference>
<dbReference type="Gene3D" id="1.20.1280.50">
    <property type="match status" value="1"/>
</dbReference>
<evidence type="ECO:0000313" key="3">
    <source>
        <dbReference type="Proteomes" id="UP001237642"/>
    </source>
</evidence>
<keyword evidence="3" id="KW-1185">Reference proteome</keyword>
<dbReference type="AlphaFoldDB" id="A0AAD8MDP6"/>
<sequence>MSLSKHNKYMPTYDFPEEILSEIFKSLPVKYLLRCLSVQKSWYHLIKSPMFVSLHLNHQKLTVHDNPKYLLFHNTKNHTFTVCTDDVQCQEYCKLEYPFEFNGHEWCALSNGLICISSVLFRKPYYDPDIHIWNPLVQIRKTIRESPHSILTPEEIDWKALAFGYLPEVNDYVVVVAVKLEPDPPDPSDPDPPDPYEFNPNTVSIGVFSLNTSSWNFYFQDDVYICAILTDRSVFVNGIAFWVAENFSGYRVVMYFDTKTEIMRDILVPDWLRIEERQFNDPFIYPLFYPYNQSIAYFGKNDESRHLDMWVLKQDMIDEFSWEKKMSVSLSENVWADVLGIRNNGDIILAKSNNLISYDLDTHEPYDFVNSCDCLTPSSHYFKTPSSSYEEGFKPPFLITPFVETLLWRDIISSNTSD</sequence>
<dbReference type="Pfam" id="PF00646">
    <property type="entry name" value="F-box"/>
    <property type="match status" value="1"/>
</dbReference>
<comment type="caution">
    <text evidence="2">The sequence shown here is derived from an EMBL/GenBank/DDBJ whole genome shotgun (WGS) entry which is preliminary data.</text>
</comment>
<gene>
    <name evidence="2" type="ORF">POM88_037897</name>
</gene>
<dbReference type="InterPro" id="IPR050796">
    <property type="entry name" value="SCF_F-box_component"/>
</dbReference>
<feature type="domain" description="F-box" evidence="1">
    <location>
        <begin position="9"/>
        <end position="54"/>
    </location>
</feature>
<protein>
    <submittedName>
        <fullName evidence="2">F-box domain-containing protein</fullName>
    </submittedName>
</protein>
<name>A0AAD8MDP6_9APIA</name>
<dbReference type="InterPro" id="IPR036047">
    <property type="entry name" value="F-box-like_dom_sf"/>
</dbReference>
<accession>A0AAD8MDP6</accession>
<dbReference type="SMART" id="SM00256">
    <property type="entry name" value="FBOX"/>
    <property type="match status" value="1"/>
</dbReference>
<evidence type="ECO:0000313" key="2">
    <source>
        <dbReference type="EMBL" id="KAK1371805.1"/>
    </source>
</evidence>
<reference evidence="2" key="1">
    <citation type="submission" date="2023-02" db="EMBL/GenBank/DDBJ databases">
        <title>Genome of toxic invasive species Heracleum sosnowskyi carries increased number of genes despite the absence of recent whole-genome duplications.</title>
        <authorList>
            <person name="Schelkunov M."/>
            <person name="Shtratnikova V."/>
            <person name="Makarenko M."/>
            <person name="Klepikova A."/>
            <person name="Omelchenko D."/>
            <person name="Novikova G."/>
            <person name="Obukhova E."/>
            <person name="Bogdanov V."/>
            <person name="Penin A."/>
            <person name="Logacheva M."/>
        </authorList>
    </citation>
    <scope>NUCLEOTIDE SEQUENCE</scope>
    <source>
        <strain evidence="2">Hsosn_3</strain>
        <tissue evidence="2">Leaf</tissue>
    </source>
</reference>
<dbReference type="NCBIfam" id="TIGR01640">
    <property type="entry name" value="F_box_assoc_1"/>
    <property type="match status" value="1"/>
</dbReference>
<dbReference type="PANTHER" id="PTHR31672:SF13">
    <property type="entry name" value="F-BOX PROTEIN CPR30-LIKE"/>
    <property type="match status" value="1"/>
</dbReference>